<dbReference type="AlphaFoldDB" id="A0A7S3Z810"/>
<proteinExistence type="predicted"/>
<accession>A0A7S3Z810</accession>
<evidence type="ECO:0000313" key="2">
    <source>
        <dbReference type="EMBL" id="CAE0674808.1"/>
    </source>
</evidence>
<dbReference type="EMBL" id="HBIV01037283">
    <property type="protein sequence ID" value="CAE0674808.1"/>
    <property type="molecule type" value="Transcribed_RNA"/>
</dbReference>
<protein>
    <submittedName>
        <fullName evidence="2">Uncharacterized protein</fullName>
    </submittedName>
</protein>
<feature type="region of interest" description="Disordered" evidence="1">
    <location>
        <begin position="1"/>
        <end position="61"/>
    </location>
</feature>
<evidence type="ECO:0000256" key="1">
    <source>
        <dbReference type="SAM" id="MobiDB-lite"/>
    </source>
</evidence>
<reference evidence="2" key="1">
    <citation type="submission" date="2021-01" db="EMBL/GenBank/DDBJ databases">
        <authorList>
            <person name="Corre E."/>
            <person name="Pelletier E."/>
            <person name="Niang G."/>
            <person name="Scheremetjew M."/>
            <person name="Finn R."/>
            <person name="Kale V."/>
            <person name="Holt S."/>
            <person name="Cochrane G."/>
            <person name="Meng A."/>
            <person name="Brown T."/>
            <person name="Cohen L."/>
        </authorList>
    </citation>
    <scope>NUCLEOTIDE SEQUENCE</scope>
    <source>
        <strain evidence="2">CCCM811</strain>
    </source>
</reference>
<name>A0A7S3Z810_9EUKA</name>
<gene>
    <name evidence="2" type="ORF">LGLO00237_LOCUS26582</name>
</gene>
<sequence>MIKRREDASPPATPDDDNARRRSLIGGGISSDSSDEEIGEGVPQSHGRASPIRRSYESKYREQARNVDIIMGNGSLQRLRSALRPCKTGKSFSEMASVVDSTNSPRSRRVKFRDELGPEQNIATYRYFVKEKEIYVNSDTTPELVDRMVTNSQCCSVS</sequence>
<organism evidence="2">
    <name type="scientific">Lotharella globosa</name>
    <dbReference type="NCBI Taxonomy" id="91324"/>
    <lineage>
        <taxon>Eukaryota</taxon>
        <taxon>Sar</taxon>
        <taxon>Rhizaria</taxon>
        <taxon>Cercozoa</taxon>
        <taxon>Chlorarachniophyceae</taxon>
        <taxon>Lotharella</taxon>
    </lineage>
</organism>